<proteinExistence type="inferred from homology"/>
<dbReference type="Proteomes" id="UP000184520">
    <property type="component" value="Unassembled WGS sequence"/>
</dbReference>
<dbReference type="FunFam" id="2.40.420.20:FF:000001">
    <property type="entry name" value="Efflux RND transporter periplasmic adaptor subunit"/>
    <property type="match status" value="1"/>
</dbReference>
<dbReference type="InterPro" id="IPR058627">
    <property type="entry name" value="MdtA-like_C"/>
</dbReference>
<evidence type="ECO:0000313" key="8">
    <source>
        <dbReference type="EMBL" id="SHG75383.1"/>
    </source>
</evidence>
<feature type="domain" description="Multidrug resistance protein MdtA-like C-terminal permuted SH3" evidence="7">
    <location>
        <begin position="305"/>
        <end position="364"/>
    </location>
</feature>
<protein>
    <submittedName>
        <fullName evidence="8">Membrane fusion protein, multidrug efflux system</fullName>
    </submittedName>
</protein>
<dbReference type="GO" id="GO:0005886">
    <property type="term" value="C:plasma membrane"/>
    <property type="evidence" value="ECO:0007669"/>
    <property type="project" value="UniProtKB-SubCell"/>
</dbReference>
<sequence>MSTRHTARLFLLSAIATVVLAGCGSEAQQPAQQMTTPTVSVAEVVNMQVSDWDEFSGRLSAPESVTLMPRVSGYVNRIHFKEGALVKAGDVLLEIDPAPFEVEVARLQAELDSAASQLTLAKNDYERGQRLSKQQAISQEALDGRFAALQQAKANVSALSAAVERAELDLSYTKVTAPVSGRVSRAHITQGNYVTAGQSALTSIVSVEEMYAYFSVDEQTYLRYVRSAVIQNGSDNNGANQPVALALSGDNAFQYRGYIDFVDNQVDQQTGGITVRARFSNDDGVLVPGLYARIRLAGSQPHDGILIDEKAVGTDLNNKFVLVVAQNNAIEYRPITLGESVGDLRLVTSGLQPGDTIVVNGLQRVMPGMTINPDLTPMADEATLTAIAASQAMLDPTQIALSASFDVTATQ</sequence>
<dbReference type="Gene3D" id="2.40.30.170">
    <property type="match status" value="1"/>
</dbReference>
<evidence type="ECO:0000259" key="6">
    <source>
        <dbReference type="Pfam" id="PF25944"/>
    </source>
</evidence>
<feature type="domain" description="Multidrug resistance protein MdtA-like barrel-sandwich hybrid" evidence="5">
    <location>
        <begin position="64"/>
        <end position="201"/>
    </location>
</feature>
<feature type="signal peptide" evidence="3">
    <location>
        <begin position="1"/>
        <end position="21"/>
    </location>
</feature>
<dbReference type="NCBIfam" id="TIGR01730">
    <property type="entry name" value="RND_mfp"/>
    <property type="match status" value="1"/>
</dbReference>
<dbReference type="OrthoDB" id="9816569at2"/>
<dbReference type="SUPFAM" id="SSF111369">
    <property type="entry name" value="HlyD-like secretion proteins"/>
    <property type="match status" value="1"/>
</dbReference>
<organism evidence="8 9">
    <name type="scientific">Marisediminitalea aggregata</name>
    <dbReference type="NCBI Taxonomy" id="634436"/>
    <lineage>
        <taxon>Bacteria</taxon>
        <taxon>Pseudomonadati</taxon>
        <taxon>Pseudomonadota</taxon>
        <taxon>Gammaproteobacteria</taxon>
        <taxon>Alteromonadales</taxon>
        <taxon>Alteromonadaceae</taxon>
        <taxon>Marisediminitalea</taxon>
    </lineage>
</organism>
<reference evidence="9" key="1">
    <citation type="submission" date="2016-11" db="EMBL/GenBank/DDBJ databases">
        <authorList>
            <person name="Varghese N."/>
            <person name="Submissions S."/>
        </authorList>
    </citation>
    <scope>NUCLEOTIDE SEQUENCE [LARGE SCALE GENOMIC DNA]</scope>
    <source>
        <strain evidence="9">CGMCC 1.8995</strain>
    </source>
</reference>
<dbReference type="Pfam" id="PF25876">
    <property type="entry name" value="HH_MFP_RND"/>
    <property type="match status" value="1"/>
</dbReference>
<dbReference type="PANTHER" id="PTHR30158">
    <property type="entry name" value="ACRA/E-RELATED COMPONENT OF DRUG EFFLUX TRANSPORTER"/>
    <property type="match status" value="1"/>
</dbReference>
<dbReference type="InterPro" id="IPR006143">
    <property type="entry name" value="RND_pump_MFP"/>
</dbReference>
<dbReference type="STRING" id="634436.SAMN05216361_2994"/>
<dbReference type="PANTHER" id="PTHR30158:SF26">
    <property type="entry name" value="RESISTANCE-NODULATION-CELL DIVISION (RND) MULTIDRUG EFFLUX MEMBRANE FUSION PROTEIN MEXE"/>
    <property type="match status" value="1"/>
</dbReference>
<evidence type="ECO:0000256" key="2">
    <source>
        <dbReference type="ARBA" id="ARBA00009477"/>
    </source>
</evidence>
<dbReference type="Pfam" id="PF25917">
    <property type="entry name" value="BSH_RND"/>
    <property type="match status" value="1"/>
</dbReference>
<dbReference type="Gene3D" id="2.40.420.20">
    <property type="match status" value="1"/>
</dbReference>
<dbReference type="Gene3D" id="2.40.50.100">
    <property type="match status" value="1"/>
</dbReference>
<dbReference type="Gene3D" id="1.10.287.470">
    <property type="entry name" value="Helix hairpin bin"/>
    <property type="match status" value="1"/>
</dbReference>
<dbReference type="InterPro" id="IPR058625">
    <property type="entry name" value="MdtA-like_BSH"/>
</dbReference>
<evidence type="ECO:0000259" key="5">
    <source>
        <dbReference type="Pfam" id="PF25917"/>
    </source>
</evidence>
<feature type="chain" id="PRO_5012996991" evidence="3">
    <location>
        <begin position="22"/>
        <end position="411"/>
    </location>
</feature>
<dbReference type="AlphaFoldDB" id="A0A1M5MF89"/>
<evidence type="ECO:0000259" key="4">
    <source>
        <dbReference type="Pfam" id="PF25876"/>
    </source>
</evidence>
<name>A0A1M5MF89_9ALTE</name>
<keyword evidence="9" id="KW-1185">Reference proteome</keyword>
<evidence type="ECO:0000256" key="3">
    <source>
        <dbReference type="SAM" id="SignalP"/>
    </source>
</evidence>
<dbReference type="PROSITE" id="PS51257">
    <property type="entry name" value="PROKAR_LIPOPROTEIN"/>
    <property type="match status" value="1"/>
</dbReference>
<dbReference type="InterPro" id="IPR058624">
    <property type="entry name" value="MdtA-like_HH"/>
</dbReference>
<dbReference type="Pfam" id="PF25967">
    <property type="entry name" value="RND-MFP_C"/>
    <property type="match status" value="1"/>
</dbReference>
<dbReference type="InterPro" id="IPR058626">
    <property type="entry name" value="MdtA-like_b-barrel"/>
</dbReference>
<feature type="domain" description="Multidrug resistance protein MdtA-like alpha-helical hairpin" evidence="4">
    <location>
        <begin position="105"/>
        <end position="173"/>
    </location>
</feature>
<dbReference type="EMBL" id="FQWD01000004">
    <property type="protein sequence ID" value="SHG75383.1"/>
    <property type="molecule type" value="Genomic_DNA"/>
</dbReference>
<comment type="similarity">
    <text evidence="2">Belongs to the membrane fusion protein (MFP) (TC 8.A.1) family.</text>
</comment>
<feature type="domain" description="Multidrug resistance protein MdtA-like beta-barrel" evidence="6">
    <location>
        <begin position="239"/>
        <end position="296"/>
    </location>
</feature>
<dbReference type="GO" id="GO:0046677">
    <property type="term" value="P:response to antibiotic"/>
    <property type="evidence" value="ECO:0007669"/>
    <property type="project" value="TreeGrafter"/>
</dbReference>
<dbReference type="RefSeq" id="WP_073323796.1">
    <property type="nucleotide sequence ID" value="NZ_FQWD01000004.1"/>
</dbReference>
<gene>
    <name evidence="8" type="ORF">SAMN05216361_2994</name>
</gene>
<dbReference type="Pfam" id="PF25944">
    <property type="entry name" value="Beta-barrel_RND"/>
    <property type="match status" value="1"/>
</dbReference>
<evidence type="ECO:0000313" key="9">
    <source>
        <dbReference type="Proteomes" id="UP000184520"/>
    </source>
</evidence>
<comment type="subcellular location">
    <subcellularLocation>
        <location evidence="1">Cell inner membrane</location>
        <topology evidence="1">Lipid-anchor</topology>
    </subcellularLocation>
</comment>
<evidence type="ECO:0000259" key="7">
    <source>
        <dbReference type="Pfam" id="PF25967"/>
    </source>
</evidence>
<accession>A0A1M5MF89</accession>
<keyword evidence="3" id="KW-0732">Signal</keyword>
<dbReference type="GO" id="GO:0022857">
    <property type="term" value="F:transmembrane transporter activity"/>
    <property type="evidence" value="ECO:0007669"/>
    <property type="project" value="InterPro"/>
</dbReference>
<evidence type="ECO:0000256" key="1">
    <source>
        <dbReference type="ARBA" id="ARBA00004519"/>
    </source>
</evidence>